<dbReference type="EMBL" id="DRTD01000702">
    <property type="protein sequence ID" value="HHE55987.1"/>
    <property type="molecule type" value="Genomic_DNA"/>
</dbReference>
<name>A0A7V5H5B7_CALAY</name>
<organism evidence="5">
    <name type="scientific">Caldithrix abyssi</name>
    <dbReference type="NCBI Taxonomy" id="187145"/>
    <lineage>
        <taxon>Bacteria</taxon>
        <taxon>Pseudomonadati</taxon>
        <taxon>Calditrichota</taxon>
        <taxon>Calditrichia</taxon>
        <taxon>Calditrichales</taxon>
        <taxon>Calditrichaceae</taxon>
        <taxon>Caldithrix</taxon>
    </lineage>
</organism>
<dbReference type="PANTHER" id="PTHR43833">
    <property type="entry name" value="POTASSIUM CHANNEL PROTEIN 2-RELATED-RELATED"/>
    <property type="match status" value="1"/>
</dbReference>
<dbReference type="Gene3D" id="3.40.50.720">
    <property type="entry name" value="NAD(P)-binding Rossmann-like Domain"/>
    <property type="match status" value="1"/>
</dbReference>
<dbReference type="InterPro" id="IPR003148">
    <property type="entry name" value="RCK_N"/>
</dbReference>
<accession>A0A7V5H5B7</accession>
<evidence type="ECO:0000256" key="1">
    <source>
        <dbReference type="ARBA" id="ARBA00004651"/>
    </source>
</evidence>
<keyword evidence="5" id="KW-0813">Transport</keyword>
<feature type="domain" description="RCK N-terminal" evidence="3">
    <location>
        <begin position="110"/>
        <end position="229"/>
    </location>
</feature>
<dbReference type="Gene3D" id="3.30.70.1450">
    <property type="entry name" value="Regulator of K+ conductance, C-terminal domain"/>
    <property type="match status" value="1"/>
</dbReference>
<sequence>MGKDSVYLNFVFVAISLLLLILVGILGYSLIEGWNWLDAFYQTVITFSTVGFHEVSPLSQAGRMFTVFLIFFGLVIIALLSGSVTTWFVSSQILAKRKIQKMKKKIASLKDHVIICGGGETAKTVIRELLQAKKPFVVIEQKPEIVNELKELFPEMLIIEGDATKDEILEEANIAKAHGLITTMPVDADNLFIVVSARSLNPNLIVISRAVDPHTESKLYKAGANYVIVPNVVEGLRMASVLLRPTLVSFLEIMMSNNDVALRLEEVALPDDSNLIEKTLNEARIPQRTGLIVIALKRAKDSQWIFNPVSSTILHKNDRLIVLGDEERIGKLHALLKE</sequence>
<dbReference type="Gene3D" id="1.10.287.70">
    <property type="match status" value="1"/>
</dbReference>
<feature type="domain" description="RCK C-terminal" evidence="4">
    <location>
        <begin position="252"/>
        <end position="338"/>
    </location>
</feature>
<dbReference type="PROSITE" id="PS51202">
    <property type="entry name" value="RCK_C"/>
    <property type="match status" value="1"/>
</dbReference>
<dbReference type="GO" id="GO:0006813">
    <property type="term" value="P:potassium ion transport"/>
    <property type="evidence" value="ECO:0007669"/>
    <property type="project" value="InterPro"/>
</dbReference>
<protein>
    <submittedName>
        <fullName evidence="5">Potassium channel protein</fullName>
    </submittedName>
</protein>
<dbReference type="SUPFAM" id="SSF51735">
    <property type="entry name" value="NAD(P)-binding Rossmann-fold domains"/>
    <property type="match status" value="1"/>
</dbReference>
<dbReference type="Pfam" id="PF02254">
    <property type="entry name" value="TrkA_N"/>
    <property type="match status" value="1"/>
</dbReference>
<dbReference type="Pfam" id="PF07885">
    <property type="entry name" value="Ion_trans_2"/>
    <property type="match status" value="1"/>
</dbReference>
<dbReference type="GO" id="GO:0005886">
    <property type="term" value="C:plasma membrane"/>
    <property type="evidence" value="ECO:0007669"/>
    <property type="project" value="UniProtKB-SubCell"/>
</dbReference>
<dbReference type="InterPro" id="IPR036721">
    <property type="entry name" value="RCK_C_sf"/>
</dbReference>
<dbReference type="InterPro" id="IPR036291">
    <property type="entry name" value="NAD(P)-bd_dom_sf"/>
</dbReference>
<dbReference type="PROSITE" id="PS51201">
    <property type="entry name" value="RCK_N"/>
    <property type="match status" value="1"/>
</dbReference>
<gene>
    <name evidence="5" type="ORF">ENL21_09410</name>
</gene>
<keyword evidence="5" id="KW-0406">Ion transport</keyword>
<dbReference type="Pfam" id="PF02080">
    <property type="entry name" value="TrkA_C"/>
    <property type="match status" value="1"/>
</dbReference>
<keyword evidence="5" id="KW-0407">Ion channel</keyword>
<dbReference type="SUPFAM" id="SSF116726">
    <property type="entry name" value="TrkA C-terminal domain-like"/>
    <property type="match status" value="1"/>
</dbReference>
<dbReference type="Proteomes" id="UP000886111">
    <property type="component" value="Unassembled WGS sequence"/>
</dbReference>
<keyword evidence="2" id="KW-0472">Membrane</keyword>
<dbReference type="InterPro" id="IPR006037">
    <property type="entry name" value="RCK_C"/>
</dbReference>
<dbReference type="InterPro" id="IPR050721">
    <property type="entry name" value="Trk_Ktr_HKT_K-transport"/>
</dbReference>
<evidence type="ECO:0000259" key="3">
    <source>
        <dbReference type="PROSITE" id="PS51201"/>
    </source>
</evidence>
<comment type="caution">
    <text evidence="5">The sequence shown here is derived from an EMBL/GenBank/DDBJ whole genome shotgun (WGS) entry which is preliminary data.</text>
</comment>
<evidence type="ECO:0000256" key="2">
    <source>
        <dbReference type="SAM" id="Phobius"/>
    </source>
</evidence>
<evidence type="ECO:0000259" key="4">
    <source>
        <dbReference type="PROSITE" id="PS51202"/>
    </source>
</evidence>
<dbReference type="AlphaFoldDB" id="A0A7V5H5B7"/>
<dbReference type="PANTHER" id="PTHR43833:SF9">
    <property type="entry name" value="POTASSIUM CHANNEL PROTEIN YUGO-RELATED"/>
    <property type="match status" value="1"/>
</dbReference>
<keyword evidence="2" id="KW-0812">Transmembrane</keyword>
<dbReference type="SUPFAM" id="SSF81324">
    <property type="entry name" value="Voltage-gated potassium channels"/>
    <property type="match status" value="1"/>
</dbReference>
<proteinExistence type="predicted"/>
<dbReference type="GO" id="GO:0008324">
    <property type="term" value="F:monoatomic cation transmembrane transporter activity"/>
    <property type="evidence" value="ECO:0007669"/>
    <property type="project" value="InterPro"/>
</dbReference>
<keyword evidence="2" id="KW-1133">Transmembrane helix</keyword>
<feature type="transmembrane region" description="Helical" evidence="2">
    <location>
        <begin position="7"/>
        <end position="31"/>
    </location>
</feature>
<dbReference type="InterPro" id="IPR013099">
    <property type="entry name" value="K_chnl_dom"/>
</dbReference>
<comment type="subcellular location">
    <subcellularLocation>
        <location evidence="1">Cell membrane</location>
        <topology evidence="1">Multi-pass membrane protein</topology>
    </subcellularLocation>
</comment>
<feature type="transmembrane region" description="Helical" evidence="2">
    <location>
        <begin position="65"/>
        <end position="95"/>
    </location>
</feature>
<evidence type="ECO:0000313" key="5">
    <source>
        <dbReference type="EMBL" id="HHE55987.1"/>
    </source>
</evidence>
<reference evidence="5" key="1">
    <citation type="journal article" date="2020" name="mSystems">
        <title>Genome- and Community-Level Interaction Insights into Carbon Utilization and Element Cycling Functions of Hydrothermarchaeota in Hydrothermal Sediment.</title>
        <authorList>
            <person name="Zhou Z."/>
            <person name="Liu Y."/>
            <person name="Xu W."/>
            <person name="Pan J."/>
            <person name="Luo Z.H."/>
            <person name="Li M."/>
        </authorList>
    </citation>
    <scope>NUCLEOTIDE SEQUENCE [LARGE SCALE GENOMIC DNA]</scope>
    <source>
        <strain evidence="5">HyVt-76</strain>
    </source>
</reference>